<proteinExistence type="predicted"/>
<dbReference type="AlphaFoldDB" id="A0A1H9TTF5"/>
<name>A0A1H9TTF5_9PSEU</name>
<keyword evidence="1" id="KW-0134">Cell wall</keyword>
<evidence type="ECO:0000259" key="5">
    <source>
        <dbReference type="PROSITE" id="PS51884"/>
    </source>
</evidence>
<evidence type="ECO:0000313" key="6">
    <source>
        <dbReference type="EMBL" id="SER99993.1"/>
    </source>
</evidence>
<feature type="chain" id="PRO_5011634771" evidence="4">
    <location>
        <begin position="28"/>
        <end position="85"/>
    </location>
</feature>
<keyword evidence="4" id="KW-0732">Signal</keyword>
<dbReference type="InterPro" id="IPR005528">
    <property type="entry name" value="ChpA-H"/>
</dbReference>
<dbReference type="GO" id="GO:0007155">
    <property type="term" value="P:cell adhesion"/>
    <property type="evidence" value="ECO:0007669"/>
    <property type="project" value="UniProtKB-KW"/>
</dbReference>
<accession>A0A1H9TTF5</accession>
<keyword evidence="7" id="KW-1185">Reference proteome</keyword>
<feature type="domain" description="Chaplin" evidence="5">
    <location>
        <begin position="36"/>
        <end position="76"/>
    </location>
</feature>
<dbReference type="EMBL" id="FOFR01000019">
    <property type="protein sequence ID" value="SER99993.1"/>
    <property type="molecule type" value="Genomic_DNA"/>
</dbReference>
<dbReference type="Pfam" id="PF03777">
    <property type="entry name" value="ChpA-C"/>
    <property type="match status" value="1"/>
</dbReference>
<gene>
    <name evidence="6" type="ORF">SAMN05216188_11938</name>
</gene>
<dbReference type="OrthoDB" id="3544424at2"/>
<evidence type="ECO:0000256" key="2">
    <source>
        <dbReference type="ARBA" id="ARBA00022889"/>
    </source>
</evidence>
<evidence type="ECO:0000256" key="4">
    <source>
        <dbReference type="SAM" id="SignalP"/>
    </source>
</evidence>
<feature type="signal peptide" evidence="4">
    <location>
        <begin position="1"/>
        <end position="27"/>
    </location>
</feature>
<keyword evidence="2" id="KW-0130">Cell adhesion</keyword>
<keyword evidence="3" id="KW-0034">Amyloid</keyword>
<evidence type="ECO:0000313" key="7">
    <source>
        <dbReference type="Proteomes" id="UP000199352"/>
    </source>
</evidence>
<reference evidence="7" key="1">
    <citation type="submission" date="2016-10" db="EMBL/GenBank/DDBJ databases">
        <authorList>
            <person name="Varghese N."/>
            <person name="Submissions S."/>
        </authorList>
    </citation>
    <scope>NUCLEOTIDE SEQUENCE [LARGE SCALE GENOMIC DNA]</scope>
    <source>
        <strain evidence="7">CGMCC 4.3525</strain>
    </source>
</reference>
<dbReference type="STRING" id="402600.SAMN05216188_11938"/>
<evidence type="ECO:0000256" key="1">
    <source>
        <dbReference type="ARBA" id="ARBA00022512"/>
    </source>
</evidence>
<sequence length="85" mass="8469">MGTVRRCAAALTISAVMLTGYTGTAFALDAVGASVSPGAISGNVMQMPVNIPVNACGNTVDVIGALNPAFGNACERELVGVDVDI</sequence>
<protein>
    <submittedName>
        <fullName evidence="6">Small secreted domain</fullName>
    </submittedName>
</protein>
<organism evidence="6 7">
    <name type="scientific">Lentzea xinjiangensis</name>
    <dbReference type="NCBI Taxonomy" id="402600"/>
    <lineage>
        <taxon>Bacteria</taxon>
        <taxon>Bacillati</taxon>
        <taxon>Actinomycetota</taxon>
        <taxon>Actinomycetes</taxon>
        <taxon>Pseudonocardiales</taxon>
        <taxon>Pseudonocardiaceae</taxon>
        <taxon>Lentzea</taxon>
    </lineage>
</organism>
<evidence type="ECO:0000256" key="3">
    <source>
        <dbReference type="ARBA" id="ARBA00023087"/>
    </source>
</evidence>
<keyword evidence="1" id="KW-0964">Secreted</keyword>
<dbReference type="PROSITE" id="PS51884">
    <property type="entry name" value="CHAPLIN"/>
    <property type="match status" value="1"/>
</dbReference>
<dbReference type="Proteomes" id="UP000199352">
    <property type="component" value="Unassembled WGS sequence"/>
</dbReference>